<evidence type="ECO:0000256" key="8">
    <source>
        <dbReference type="SAM" id="MobiDB-lite"/>
    </source>
</evidence>
<keyword evidence="9" id="KW-1133">Transmembrane helix</keyword>
<dbReference type="PANTHER" id="PTHR19433">
    <property type="entry name" value="T-CELL RECEPTOR ALPHA CHAIN V REGION-RELATED"/>
    <property type="match status" value="1"/>
</dbReference>
<reference evidence="11" key="2">
    <citation type="submission" date="2014-03" db="EMBL/GenBank/DDBJ databases">
        <authorList>
            <person name="Genoscope - CEA"/>
        </authorList>
    </citation>
    <scope>NUCLEOTIDE SEQUENCE</scope>
</reference>
<sequence>MLVFLFPFDLDVDHVNLLSPVTTVQLGDPVTLLCVFPEEEFNDEQMHWYKQTVGGIPQLVSSMHKYLTEPVFHSGFKNSHFSVTLAQRMFRLTIMKSIPEDEAMYYCAIGRVMTVNFRDGTFLSLKGNGQRSDNQTVEQQPESDPVHPGDSVTLQCTVLSETCTGEHNVYWFRAGSGESHSGVIYTPGNRSDDCEKSPETPSTTQSCVYSLSKNNLSLSDAGTYYCAVVTCGEILFGDRTKLNIIKGNTVDPIVLSLGAAVAVCVMVIFILAYILNYAALHFSEKKTKRGRKKRDTPQESVYSDTEDAPQPIPVTAHLFGDTVSLPCPKAESEQFLYWYRQTVGQLPHLVASVSYASEPVLNGEFKNPRFKVETSEYVYNLIIRNISTLDEATYFCGIGTMYGMNYGNATFLAVKGHNHPTLVQQPVSDPVHPGDSVTLQCTVLSQTCTGEHSVYWFRAGSGESQPGVIYTPGNLSDACKKNPETPSPTQSCVYSLSKNNLSLSDAGTYYCAVATCGEILFGNGTNLNIERSLDHVVIGLGVTSVFCVIVIIILVFSRNTKPICEHYKVSVAQHIRHDNSTTEYDQDQDPDTLNYAALHFSERKTKRGRKKRETPQESVYSDVRVDWD</sequence>
<evidence type="ECO:0000313" key="12">
    <source>
        <dbReference type="Proteomes" id="UP000193380"/>
    </source>
</evidence>
<dbReference type="SMART" id="SM00409">
    <property type="entry name" value="IG"/>
    <property type="match status" value="4"/>
</dbReference>
<evidence type="ECO:0000313" key="11">
    <source>
        <dbReference type="EMBL" id="CDQ70345.1"/>
    </source>
</evidence>
<feature type="compositionally biased region" description="Polar residues" evidence="8">
    <location>
        <begin position="127"/>
        <end position="142"/>
    </location>
</feature>
<dbReference type="InterPro" id="IPR013106">
    <property type="entry name" value="Ig_V-set"/>
</dbReference>
<dbReference type="PaxDb" id="8022-A0A060X0G7"/>
<dbReference type="CDD" id="cd00099">
    <property type="entry name" value="IgV"/>
    <property type="match status" value="4"/>
</dbReference>
<keyword evidence="4" id="KW-0391">Immunity</keyword>
<evidence type="ECO:0000256" key="7">
    <source>
        <dbReference type="ARBA" id="ARBA00023180"/>
    </source>
</evidence>
<feature type="transmembrane region" description="Helical" evidence="9">
    <location>
        <begin position="536"/>
        <end position="556"/>
    </location>
</feature>
<feature type="transmembrane region" description="Helical" evidence="9">
    <location>
        <begin position="253"/>
        <end position="279"/>
    </location>
</feature>
<keyword evidence="2" id="KW-1003">Cell membrane</keyword>
<keyword evidence="9" id="KW-0812">Transmembrane</keyword>
<dbReference type="Proteomes" id="UP000193380">
    <property type="component" value="Unassembled WGS sequence"/>
</dbReference>
<dbReference type="GO" id="GO:0002376">
    <property type="term" value="P:immune system process"/>
    <property type="evidence" value="ECO:0007669"/>
    <property type="project" value="UniProtKB-KW"/>
</dbReference>
<feature type="region of interest" description="Disordered" evidence="8">
    <location>
        <begin position="127"/>
        <end position="151"/>
    </location>
</feature>
<dbReference type="InterPro" id="IPR003599">
    <property type="entry name" value="Ig_sub"/>
</dbReference>
<dbReference type="EMBL" id="FR904711">
    <property type="protein sequence ID" value="CDQ70345.1"/>
    <property type="molecule type" value="Genomic_DNA"/>
</dbReference>
<dbReference type="GO" id="GO:0005886">
    <property type="term" value="C:plasma membrane"/>
    <property type="evidence" value="ECO:0007669"/>
    <property type="project" value="UniProtKB-SubCell"/>
</dbReference>
<dbReference type="SMART" id="SM00406">
    <property type="entry name" value="IGv"/>
    <property type="match status" value="4"/>
</dbReference>
<evidence type="ECO:0000256" key="3">
    <source>
        <dbReference type="ARBA" id="ARBA00022729"/>
    </source>
</evidence>
<dbReference type="Gene3D" id="2.60.40.10">
    <property type="entry name" value="Immunoglobulins"/>
    <property type="match status" value="4"/>
</dbReference>
<gene>
    <name evidence="11" type="ORF">GSONMT00032427001</name>
</gene>
<keyword evidence="5 9" id="KW-0472">Membrane</keyword>
<keyword evidence="3" id="KW-0732">Signal</keyword>
<dbReference type="AlphaFoldDB" id="A0A060X0G7"/>
<evidence type="ECO:0000256" key="2">
    <source>
        <dbReference type="ARBA" id="ARBA00022475"/>
    </source>
</evidence>
<dbReference type="Pfam" id="PF07686">
    <property type="entry name" value="V-set"/>
    <property type="match status" value="4"/>
</dbReference>
<feature type="domain" description="Ig-like" evidence="10">
    <location>
        <begin position="309"/>
        <end position="396"/>
    </location>
</feature>
<evidence type="ECO:0000259" key="10">
    <source>
        <dbReference type="PROSITE" id="PS50835"/>
    </source>
</evidence>
<reference evidence="11" key="1">
    <citation type="journal article" date="2014" name="Nat. Commun.">
        <title>The rainbow trout genome provides novel insights into evolution after whole-genome duplication in vertebrates.</title>
        <authorList>
            <person name="Berthelot C."/>
            <person name="Brunet F."/>
            <person name="Chalopin D."/>
            <person name="Juanchich A."/>
            <person name="Bernard M."/>
            <person name="Noel B."/>
            <person name="Bento P."/>
            <person name="Da Silva C."/>
            <person name="Labadie K."/>
            <person name="Alberti A."/>
            <person name="Aury J.M."/>
            <person name="Louis A."/>
            <person name="Dehais P."/>
            <person name="Bardou P."/>
            <person name="Montfort J."/>
            <person name="Klopp C."/>
            <person name="Cabau C."/>
            <person name="Gaspin C."/>
            <person name="Thorgaard G.H."/>
            <person name="Boussaha M."/>
            <person name="Quillet E."/>
            <person name="Guyomard R."/>
            <person name="Galiana D."/>
            <person name="Bobe J."/>
            <person name="Volff J.N."/>
            <person name="Genet C."/>
            <person name="Wincker P."/>
            <person name="Jaillon O."/>
            <person name="Roest Crollius H."/>
            <person name="Guiguen Y."/>
        </authorList>
    </citation>
    <scope>NUCLEOTIDE SEQUENCE [LARGE SCALE GENOMIC DNA]</scope>
</reference>
<name>A0A060X0G7_ONCMY</name>
<evidence type="ECO:0000256" key="1">
    <source>
        <dbReference type="ARBA" id="ARBA00004236"/>
    </source>
</evidence>
<keyword evidence="7" id="KW-0325">Glycoprotein</keyword>
<dbReference type="GO" id="GO:0009617">
    <property type="term" value="P:response to bacterium"/>
    <property type="evidence" value="ECO:0007669"/>
    <property type="project" value="TreeGrafter"/>
</dbReference>
<feature type="region of interest" description="Disordered" evidence="8">
    <location>
        <begin position="604"/>
        <end position="628"/>
    </location>
</feature>
<keyword evidence="6" id="KW-1015">Disulfide bond</keyword>
<protein>
    <recommendedName>
        <fullName evidence="10">Ig-like domain-containing protein</fullName>
    </recommendedName>
</protein>
<feature type="domain" description="Ig-like" evidence="10">
    <location>
        <begin position="7"/>
        <end position="109"/>
    </location>
</feature>
<evidence type="ECO:0000256" key="9">
    <source>
        <dbReference type="SAM" id="Phobius"/>
    </source>
</evidence>
<feature type="domain" description="Ig-like" evidence="10">
    <location>
        <begin position="420"/>
        <end position="534"/>
    </location>
</feature>
<dbReference type="STRING" id="8022.A0A060X0G7"/>
<dbReference type="InterPro" id="IPR007110">
    <property type="entry name" value="Ig-like_dom"/>
</dbReference>
<proteinExistence type="predicted"/>
<evidence type="ECO:0000256" key="6">
    <source>
        <dbReference type="ARBA" id="ARBA00023157"/>
    </source>
</evidence>
<organism evidence="11 12">
    <name type="scientific">Oncorhynchus mykiss</name>
    <name type="common">Rainbow trout</name>
    <name type="synonym">Salmo gairdneri</name>
    <dbReference type="NCBI Taxonomy" id="8022"/>
    <lineage>
        <taxon>Eukaryota</taxon>
        <taxon>Metazoa</taxon>
        <taxon>Chordata</taxon>
        <taxon>Craniata</taxon>
        <taxon>Vertebrata</taxon>
        <taxon>Euteleostomi</taxon>
        <taxon>Actinopterygii</taxon>
        <taxon>Neopterygii</taxon>
        <taxon>Teleostei</taxon>
        <taxon>Protacanthopterygii</taxon>
        <taxon>Salmoniformes</taxon>
        <taxon>Salmonidae</taxon>
        <taxon>Salmoninae</taxon>
        <taxon>Oncorhynchus</taxon>
    </lineage>
</organism>
<dbReference type="InterPro" id="IPR013783">
    <property type="entry name" value="Ig-like_fold"/>
</dbReference>
<comment type="subcellular location">
    <subcellularLocation>
        <location evidence="1">Cell membrane</location>
    </subcellularLocation>
</comment>
<dbReference type="PANTHER" id="PTHR19433:SF133">
    <property type="entry name" value="IMMUNE-TYPE RECEPTOR 5 PRECURSOR-RELATED"/>
    <property type="match status" value="1"/>
</dbReference>
<evidence type="ECO:0000256" key="5">
    <source>
        <dbReference type="ARBA" id="ARBA00023136"/>
    </source>
</evidence>
<feature type="domain" description="Ig-like" evidence="10">
    <location>
        <begin position="135"/>
        <end position="228"/>
    </location>
</feature>
<dbReference type="InterPro" id="IPR052051">
    <property type="entry name" value="TCR_complex_component"/>
</dbReference>
<dbReference type="InterPro" id="IPR036179">
    <property type="entry name" value="Ig-like_dom_sf"/>
</dbReference>
<dbReference type="SUPFAM" id="SSF48726">
    <property type="entry name" value="Immunoglobulin"/>
    <property type="match status" value="4"/>
</dbReference>
<feature type="region of interest" description="Disordered" evidence="8">
    <location>
        <begin position="288"/>
        <end position="309"/>
    </location>
</feature>
<evidence type="ECO:0000256" key="4">
    <source>
        <dbReference type="ARBA" id="ARBA00022859"/>
    </source>
</evidence>
<accession>A0A060X0G7</accession>
<dbReference type="PROSITE" id="PS50835">
    <property type="entry name" value="IG_LIKE"/>
    <property type="match status" value="4"/>
</dbReference>